<dbReference type="Proteomes" id="UP000251842">
    <property type="component" value="Chromosome"/>
</dbReference>
<dbReference type="Pfam" id="PF04371">
    <property type="entry name" value="PAD_porph"/>
    <property type="match status" value="1"/>
</dbReference>
<dbReference type="RefSeq" id="WP_112926253.1">
    <property type="nucleotide sequence ID" value="NZ_CP029556.1"/>
</dbReference>
<dbReference type="GO" id="GO:0009446">
    <property type="term" value="P:putrescine biosynthetic process"/>
    <property type="evidence" value="ECO:0007669"/>
    <property type="project" value="InterPro"/>
</dbReference>
<dbReference type="PANTHER" id="PTHR31377:SF0">
    <property type="entry name" value="AGMATINE DEIMINASE-RELATED"/>
    <property type="match status" value="1"/>
</dbReference>
<dbReference type="GO" id="GO:0047632">
    <property type="term" value="F:agmatine deiminase activity"/>
    <property type="evidence" value="ECO:0007669"/>
    <property type="project" value="TreeGrafter"/>
</dbReference>
<dbReference type="KEGG" id="lue:DCD74_04410"/>
<dbReference type="GO" id="GO:0004668">
    <property type="term" value="F:protein-arginine deiminase activity"/>
    <property type="evidence" value="ECO:0007669"/>
    <property type="project" value="InterPro"/>
</dbReference>
<protein>
    <submittedName>
        <fullName evidence="2">Agmatine deiminase</fullName>
    </submittedName>
</protein>
<dbReference type="InterPro" id="IPR007466">
    <property type="entry name" value="Peptidyl-Arg-deiminase_porph"/>
</dbReference>
<evidence type="ECO:0000313" key="2">
    <source>
        <dbReference type="EMBL" id="AXA84040.1"/>
    </source>
</evidence>
<evidence type="ECO:0000313" key="3">
    <source>
        <dbReference type="Proteomes" id="UP000251842"/>
    </source>
</evidence>
<dbReference type="OrthoDB" id="9808013at2"/>
<name>A0A344J4T0_9GAMM</name>
<dbReference type="EMBL" id="CP029556">
    <property type="protein sequence ID" value="AXA84040.1"/>
    <property type="molecule type" value="Genomic_DNA"/>
</dbReference>
<sequence length="342" mass="38194">MTQNFRFPAEWEPQSAILIAWPTADTDWAPRLGEVEDAYIALVAGITRFQPAIVIVADDDVEAYAQARLQSNRIDMSKVRFVTAPYDDTWLRDSGPITLRDGERFRLMDFRFTGWGGKYGASDDDRIIERLQDDGVFGDAAREPVDFALEGGAIETDGTGTLLTTWRCLHERHPDASREELTAKLSGWLRQDRVLWLDHGYLEGDDTDAHIDTLARLAPDDAIVFQACDDPTDAHFAELKAMADEIAALRTRDGQPYRLFPLPWAQPILDGERRLAASYANFLILNGAVLMPSYGDDADDRAAAVLAEAFPGREIVQIDCRPIIWQNGSLHCLTMQLPQGLG</sequence>
<keyword evidence="3" id="KW-1185">Reference proteome</keyword>
<reference evidence="3" key="1">
    <citation type="submission" date="2018-05" db="EMBL/GenBank/DDBJ databases">
        <title>Luteimonas pekinense sp. nov., isolated from human Meibomian gland secretions, Beijing, China.</title>
        <authorList>
            <person name="Wen T."/>
            <person name="Bai H."/>
            <person name="Lv H."/>
        </authorList>
    </citation>
    <scope>NUCLEOTIDE SEQUENCE [LARGE SCALE GENOMIC DNA]</scope>
    <source>
        <strain evidence="3">83-4</strain>
    </source>
</reference>
<evidence type="ECO:0000256" key="1">
    <source>
        <dbReference type="ARBA" id="ARBA00022801"/>
    </source>
</evidence>
<dbReference type="PANTHER" id="PTHR31377">
    <property type="entry name" value="AGMATINE DEIMINASE-RELATED"/>
    <property type="match status" value="1"/>
</dbReference>
<keyword evidence="1" id="KW-0378">Hydrolase</keyword>
<accession>A0A344J4T0</accession>
<proteinExistence type="predicted"/>
<gene>
    <name evidence="2" type="ORF">DCD74_04410</name>
</gene>
<organism evidence="2 3">
    <name type="scientific">Solilutibacter oculi</name>
    <dbReference type="NCBI Taxonomy" id="2698682"/>
    <lineage>
        <taxon>Bacteria</taxon>
        <taxon>Pseudomonadati</taxon>
        <taxon>Pseudomonadota</taxon>
        <taxon>Gammaproteobacteria</taxon>
        <taxon>Lysobacterales</taxon>
        <taxon>Lysobacteraceae</taxon>
        <taxon>Solilutibacter</taxon>
    </lineage>
</organism>
<dbReference type="SUPFAM" id="SSF55909">
    <property type="entry name" value="Pentein"/>
    <property type="match status" value="1"/>
</dbReference>
<dbReference type="AlphaFoldDB" id="A0A344J4T0"/>
<dbReference type="Gene3D" id="3.75.10.10">
    <property type="entry name" value="L-arginine/glycine Amidinotransferase, Chain A"/>
    <property type="match status" value="1"/>
</dbReference>